<dbReference type="Proteomes" id="UP000503308">
    <property type="component" value="Chromosome"/>
</dbReference>
<dbReference type="InterPro" id="IPR021836">
    <property type="entry name" value="DUF3429"/>
</dbReference>
<gene>
    <name evidence="2" type="ORF">G3256_02575</name>
</gene>
<evidence type="ECO:0000313" key="3">
    <source>
        <dbReference type="Proteomes" id="UP000503308"/>
    </source>
</evidence>
<organism evidence="2 3">
    <name type="scientific">Roseobacter ponti</name>
    <dbReference type="NCBI Taxonomy" id="1891787"/>
    <lineage>
        <taxon>Bacteria</taxon>
        <taxon>Pseudomonadati</taxon>
        <taxon>Pseudomonadota</taxon>
        <taxon>Alphaproteobacteria</taxon>
        <taxon>Rhodobacterales</taxon>
        <taxon>Roseobacteraceae</taxon>
        <taxon>Roseobacter</taxon>
    </lineage>
</organism>
<keyword evidence="1" id="KW-0472">Membrane</keyword>
<keyword evidence="3" id="KW-1185">Reference proteome</keyword>
<reference evidence="2 3" key="1">
    <citation type="submission" date="2020-02" db="EMBL/GenBank/DDBJ databases">
        <title>Genome sequence of Roseobacter ponti.</title>
        <authorList>
            <person name="Hollensteiner J."/>
            <person name="Schneider D."/>
            <person name="Poehlein A."/>
            <person name="Daniel R."/>
        </authorList>
    </citation>
    <scope>NUCLEOTIDE SEQUENCE [LARGE SCALE GENOMIC DNA]</scope>
    <source>
        <strain evidence="2 3">DSM 106830</strain>
    </source>
</reference>
<keyword evidence="1" id="KW-1133">Transmembrane helix</keyword>
<evidence type="ECO:0000256" key="1">
    <source>
        <dbReference type="SAM" id="Phobius"/>
    </source>
</evidence>
<dbReference type="RefSeq" id="WP_169639354.1">
    <property type="nucleotide sequence ID" value="NZ_CP048788.1"/>
</dbReference>
<dbReference type="PANTHER" id="PTHR15887">
    <property type="entry name" value="TRANSMEMBRANE PROTEIN 69"/>
    <property type="match status" value="1"/>
</dbReference>
<sequence length="150" mass="16116">MTRIPAAPLILGLAGLIPFVWGAATYLSDPLAQWGATYLGPRFIGPYVQLFYGSVILSFMSGVLWGFSTRAEGAQAATGYTLSVIPALWAFFMTGGGPVAAGTNLIFGFTGLLILDYAFWRWGLTPPWWMSLRVLLTAIVVASLCTGVFL</sequence>
<proteinExistence type="predicted"/>
<dbReference type="KEGG" id="rpon:G3256_02575"/>
<dbReference type="AlphaFoldDB" id="A0A858SNY4"/>
<protein>
    <submittedName>
        <fullName evidence="2">DUF3429 domain-containing protein</fullName>
    </submittedName>
</protein>
<dbReference type="Pfam" id="PF11911">
    <property type="entry name" value="DUF3429"/>
    <property type="match status" value="1"/>
</dbReference>
<evidence type="ECO:0000313" key="2">
    <source>
        <dbReference type="EMBL" id="QJF50130.1"/>
    </source>
</evidence>
<feature type="transmembrane region" description="Helical" evidence="1">
    <location>
        <begin position="132"/>
        <end position="149"/>
    </location>
</feature>
<name>A0A858SNY4_9RHOB</name>
<accession>A0A858SNY4</accession>
<dbReference type="EMBL" id="CP048788">
    <property type="protein sequence ID" value="QJF50130.1"/>
    <property type="molecule type" value="Genomic_DNA"/>
</dbReference>
<keyword evidence="1" id="KW-0812">Transmembrane</keyword>
<feature type="transmembrane region" description="Helical" evidence="1">
    <location>
        <begin position="46"/>
        <end position="67"/>
    </location>
</feature>
<dbReference type="PANTHER" id="PTHR15887:SF1">
    <property type="entry name" value="TRANSMEMBRANE PROTEIN 69"/>
    <property type="match status" value="1"/>
</dbReference>